<dbReference type="InterPro" id="IPR019921">
    <property type="entry name" value="Lucif-like_OxRdtase_Rv2161c"/>
</dbReference>
<keyword evidence="1" id="KW-0285">Flavoprotein</keyword>
<dbReference type="Proteomes" id="UP000295217">
    <property type="component" value="Unassembled WGS sequence"/>
</dbReference>
<accession>A0A4V2YS34</accession>
<dbReference type="SUPFAM" id="SSF51679">
    <property type="entry name" value="Bacterial luciferase-like"/>
    <property type="match status" value="1"/>
</dbReference>
<dbReference type="OrthoDB" id="143323at2"/>
<keyword evidence="3" id="KW-0560">Oxidoreductase</keyword>
<dbReference type="PANTHER" id="PTHR42847:SF8">
    <property type="entry name" value="CONSERVED PROTEIN"/>
    <property type="match status" value="1"/>
</dbReference>
<evidence type="ECO:0000259" key="5">
    <source>
        <dbReference type="Pfam" id="PF00296"/>
    </source>
</evidence>
<dbReference type="GO" id="GO:0008726">
    <property type="term" value="F:alkanesulfonate monooxygenase activity"/>
    <property type="evidence" value="ECO:0007669"/>
    <property type="project" value="TreeGrafter"/>
</dbReference>
<dbReference type="InterPro" id="IPR036661">
    <property type="entry name" value="Luciferase-like_sf"/>
</dbReference>
<evidence type="ECO:0000256" key="2">
    <source>
        <dbReference type="ARBA" id="ARBA00022643"/>
    </source>
</evidence>
<keyword evidence="7" id="KW-1185">Reference proteome</keyword>
<reference evidence="6 7" key="1">
    <citation type="submission" date="2019-02" db="EMBL/GenBank/DDBJ databases">
        <title>Draft genome sequences of novel Actinobacteria.</title>
        <authorList>
            <person name="Sahin N."/>
            <person name="Ay H."/>
            <person name="Saygin H."/>
        </authorList>
    </citation>
    <scope>NUCLEOTIDE SEQUENCE [LARGE SCALE GENOMIC DNA]</scope>
    <source>
        <strain evidence="6 7">8K307</strain>
    </source>
</reference>
<protein>
    <submittedName>
        <fullName evidence="6">LLM class F420-dependent oxidoreductase</fullName>
    </submittedName>
</protein>
<proteinExistence type="predicted"/>
<evidence type="ECO:0000313" key="6">
    <source>
        <dbReference type="EMBL" id="TDD67657.1"/>
    </source>
</evidence>
<sequence length="282" mass="30796">MTGAVRYGLKLSQQAPIDEYRAVWRIADEAGFDHVWNMDHFATIGGDPAGDIFDAWALLAAMAETTSRVRIGCMVTGNTYRHPGVLAKLAVTVDHLSGGRLEFGLGAAWAEYEHTMFGLRFGTAGERLDRLEEACQIIRSLWTQERTTFAGEHYRIEDAVAEPKPVQSPYPPIWIGGSGRKRTLRITALYADAWNATGVEPAEFAELSGVLDAHCADVGRDPAHIRRTMQLRLGDDAADLLPRVEAFAAVGVDDIIVITRPGSAEAQATEVAELLPRLRAIG</sequence>
<organism evidence="6 7">
    <name type="scientific">Jiangella aurantiaca</name>
    <dbReference type="NCBI Taxonomy" id="2530373"/>
    <lineage>
        <taxon>Bacteria</taxon>
        <taxon>Bacillati</taxon>
        <taxon>Actinomycetota</taxon>
        <taxon>Actinomycetes</taxon>
        <taxon>Jiangellales</taxon>
        <taxon>Jiangellaceae</taxon>
        <taxon>Jiangella</taxon>
    </lineage>
</organism>
<dbReference type="Pfam" id="PF00296">
    <property type="entry name" value="Bac_luciferase"/>
    <property type="match status" value="1"/>
</dbReference>
<evidence type="ECO:0000256" key="3">
    <source>
        <dbReference type="ARBA" id="ARBA00023002"/>
    </source>
</evidence>
<dbReference type="PANTHER" id="PTHR42847">
    <property type="entry name" value="ALKANESULFONATE MONOOXYGENASE"/>
    <property type="match status" value="1"/>
</dbReference>
<feature type="domain" description="Luciferase-like" evidence="5">
    <location>
        <begin position="12"/>
        <end position="244"/>
    </location>
</feature>
<dbReference type="AlphaFoldDB" id="A0A4V2YS34"/>
<dbReference type="Gene3D" id="3.20.20.30">
    <property type="entry name" value="Luciferase-like domain"/>
    <property type="match status" value="1"/>
</dbReference>
<name>A0A4V2YS34_9ACTN</name>
<comment type="caution">
    <text evidence="6">The sequence shown here is derived from an EMBL/GenBank/DDBJ whole genome shotgun (WGS) entry which is preliminary data.</text>
</comment>
<evidence type="ECO:0000256" key="4">
    <source>
        <dbReference type="ARBA" id="ARBA00023033"/>
    </source>
</evidence>
<keyword evidence="2" id="KW-0288">FMN</keyword>
<dbReference type="InterPro" id="IPR050172">
    <property type="entry name" value="SsuD_RutA_monooxygenase"/>
</dbReference>
<evidence type="ECO:0000256" key="1">
    <source>
        <dbReference type="ARBA" id="ARBA00022630"/>
    </source>
</evidence>
<dbReference type="NCBIfam" id="TIGR03560">
    <property type="entry name" value="F420_Rv1855c"/>
    <property type="match status" value="1"/>
</dbReference>
<evidence type="ECO:0000313" key="7">
    <source>
        <dbReference type="Proteomes" id="UP000295217"/>
    </source>
</evidence>
<dbReference type="EMBL" id="SMLB01000027">
    <property type="protein sequence ID" value="TDD67657.1"/>
    <property type="molecule type" value="Genomic_DNA"/>
</dbReference>
<dbReference type="InterPro" id="IPR019952">
    <property type="entry name" value="F420_OxRdatse_Rv1855c_pred"/>
</dbReference>
<keyword evidence="4" id="KW-0503">Monooxygenase</keyword>
<dbReference type="NCBIfam" id="TIGR03619">
    <property type="entry name" value="F420_Rv2161c"/>
    <property type="match status" value="1"/>
</dbReference>
<dbReference type="InterPro" id="IPR011251">
    <property type="entry name" value="Luciferase-like_dom"/>
</dbReference>
<dbReference type="GO" id="GO:0046306">
    <property type="term" value="P:alkanesulfonate catabolic process"/>
    <property type="evidence" value="ECO:0007669"/>
    <property type="project" value="TreeGrafter"/>
</dbReference>
<gene>
    <name evidence="6" type="ORF">E1262_18590</name>
</gene>